<organism evidence="2 3">
    <name type="scientific">Stephania yunnanensis</name>
    <dbReference type="NCBI Taxonomy" id="152371"/>
    <lineage>
        <taxon>Eukaryota</taxon>
        <taxon>Viridiplantae</taxon>
        <taxon>Streptophyta</taxon>
        <taxon>Embryophyta</taxon>
        <taxon>Tracheophyta</taxon>
        <taxon>Spermatophyta</taxon>
        <taxon>Magnoliopsida</taxon>
        <taxon>Ranunculales</taxon>
        <taxon>Menispermaceae</taxon>
        <taxon>Menispermoideae</taxon>
        <taxon>Cissampelideae</taxon>
        <taxon>Stephania</taxon>
    </lineage>
</organism>
<dbReference type="PANTHER" id="PTHR47723:SF19">
    <property type="entry name" value="POLYNUCLEOTIDYL TRANSFERASE, RIBONUCLEASE H-LIKE SUPERFAMILY PROTEIN"/>
    <property type="match status" value="1"/>
</dbReference>
<accession>A0AAP0PYW9</accession>
<reference evidence="2 3" key="1">
    <citation type="submission" date="2024-01" db="EMBL/GenBank/DDBJ databases">
        <title>Genome assemblies of Stephania.</title>
        <authorList>
            <person name="Yang L."/>
        </authorList>
    </citation>
    <scope>NUCLEOTIDE SEQUENCE [LARGE SCALE GENOMIC DNA]</scope>
    <source>
        <strain evidence="2">YNDBR</strain>
        <tissue evidence="2">Leaf</tissue>
    </source>
</reference>
<dbReference type="Proteomes" id="UP001420932">
    <property type="component" value="Unassembled WGS sequence"/>
</dbReference>
<protein>
    <recommendedName>
        <fullName evidence="1">RNase H type-1 domain-containing protein</fullName>
    </recommendedName>
</protein>
<evidence type="ECO:0000259" key="1">
    <source>
        <dbReference type="Pfam" id="PF13456"/>
    </source>
</evidence>
<dbReference type="SUPFAM" id="SSF53098">
    <property type="entry name" value="Ribonuclease H-like"/>
    <property type="match status" value="1"/>
</dbReference>
<evidence type="ECO:0000313" key="2">
    <source>
        <dbReference type="EMBL" id="KAK9160540.1"/>
    </source>
</evidence>
<dbReference type="InterPro" id="IPR053151">
    <property type="entry name" value="RNase_H-like"/>
</dbReference>
<dbReference type="EMBL" id="JBBNAF010000003">
    <property type="protein sequence ID" value="KAK9160540.1"/>
    <property type="molecule type" value="Genomic_DNA"/>
</dbReference>
<name>A0AAP0PYW9_9MAGN</name>
<sequence length="188" mass="21391">MFWSWWNDFLFGSHKGIPVDPVRYIRVRSEEMIRASMLLGNSQISSQQRGACTWELPNSGHMKMNCDGVVDLETGNAAVASLIRDEKGLFRAGFQNFVGKCSPLTLELWSVKLGLELVLQRGFHHVVVESDYLEAIQLIQNQTNISNLDHLVRDIQGVLQQRRDVSIRHVFTECNLCDYLAKEALLIS</sequence>
<feature type="domain" description="RNase H type-1" evidence="1">
    <location>
        <begin position="65"/>
        <end position="183"/>
    </location>
</feature>
<dbReference type="InterPro" id="IPR012337">
    <property type="entry name" value="RNaseH-like_sf"/>
</dbReference>
<dbReference type="GO" id="GO:0004523">
    <property type="term" value="F:RNA-DNA hybrid ribonuclease activity"/>
    <property type="evidence" value="ECO:0007669"/>
    <property type="project" value="InterPro"/>
</dbReference>
<dbReference type="InterPro" id="IPR002156">
    <property type="entry name" value="RNaseH_domain"/>
</dbReference>
<dbReference type="AlphaFoldDB" id="A0AAP0PYW9"/>
<dbReference type="CDD" id="cd06222">
    <property type="entry name" value="RNase_H_like"/>
    <property type="match status" value="1"/>
</dbReference>
<dbReference type="InterPro" id="IPR044730">
    <property type="entry name" value="RNase_H-like_dom_plant"/>
</dbReference>
<dbReference type="Gene3D" id="3.30.420.10">
    <property type="entry name" value="Ribonuclease H-like superfamily/Ribonuclease H"/>
    <property type="match status" value="1"/>
</dbReference>
<dbReference type="Pfam" id="PF13456">
    <property type="entry name" value="RVT_3"/>
    <property type="match status" value="1"/>
</dbReference>
<dbReference type="GO" id="GO:0003676">
    <property type="term" value="F:nucleic acid binding"/>
    <property type="evidence" value="ECO:0007669"/>
    <property type="project" value="InterPro"/>
</dbReference>
<keyword evidence="3" id="KW-1185">Reference proteome</keyword>
<comment type="caution">
    <text evidence="2">The sequence shown here is derived from an EMBL/GenBank/DDBJ whole genome shotgun (WGS) entry which is preliminary data.</text>
</comment>
<dbReference type="InterPro" id="IPR036397">
    <property type="entry name" value="RNaseH_sf"/>
</dbReference>
<evidence type="ECO:0000313" key="3">
    <source>
        <dbReference type="Proteomes" id="UP001420932"/>
    </source>
</evidence>
<dbReference type="PANTHER" id="PTHR47723">
    <property type="entry name" value="OS05G0353850 PROTEIN"/>
    <property type="match status" value="1"/>
</dbReference>
<gene>
    <name evidence="2" type="ORF">Syun_006881</name>
</gene>
<proteinExistence type="predicted"/>